<dbReference type="Proteomes" id="UP000319619">
    <property type="component" value="Unassembled WGS sequence"/>
</dbReference>
<comment type="caution">
    <text evidence="1">The sequence shown here is derived from an EMBL/GenBank/DDBJ whole genome shotgun (WGS) entry which is preliminary data.</text>
</comment>
<name>A0A532UPH2_UNCL8</name>
<evidence type="ECO:0000313" key="2">
    <source>
        <dbReference type="Proteomes" id="UP000319619"/>
    </source>
</evidence>
<evidence type="ECO:0000313" key="1">
    <source>
        <dbReference type="EMBL" id="TKJ36839.1"/>
    </source>
</evidence>
<organism evidence="1 2">
    <name type="scientific">candidate division LCP-89 bacterium B3_LCP</name>
    <dbReference type="NCBI Taxonomy" id="2012998"/>
    <lineage>
        <taxon>Bacteria</taxon>
        <taxon>Pseudomonadati</taxon>
        <taxon>Bacteria division LCP-89</taxon>
    </lineage>
</organism>
<proteinExistence type="predicted"/>
<reference evidence="1 2" key="1">
    <citation type="submission" date="2017-06" db="EMBL/GenBank/DDBJ databases">
        <title>Novel microbial phyla capable of carbon fixation and sulfur reduction in deep-sea sediments.</title>
        <authorList>
            <person name="Huang J."/>
            <person name="Baker B."/>
            <person name="Wang Y."/>
        </authorList>
    </citation>
    <scope>NUCLEOTIDE SEQUENCE [LARGE SCALE GENOMIC DNA]</scope>
    <source>
        <strain evidence="1">B3_LCP</strain>
    </source>
</reference>
<dbReference type="EMBL" id="NJBN01000015">
    <property type="protein sequence ID" value="TKJ36839.1"/>
    <property type="molecule type" value="Genomic_DNA"/>
</dbReference>
<dbReference type="AlphaFoldDB" id="A0A532UPH2"/>
<gene>
    <name evidence="1" type="ORF">CEE37_14740</name>
</gene>
<accession>A0A532UPH2</accession>
<sequence length="160" mass="18492">MEAETDQLSVEPAEGFMKRARFYYLKSDTRDKLDQVLTEYLNKESPNDFMGTMGKTLPVEKLNPGTLRVRVEGMHYLAERLWSIGLATGKQKYGEDFSRENFLQITKTMPMSHYHYLNGSREPMEVLLTRDDVLQDPSTAMVKLETDIRTRLAFIQDSSV</sequence>
<protein>
    <submittedName>
        <fullName evidence="1">Uncharacterized protein</fullName>
    </submittedName>
</protein>